<feature type="compositionally biased region" description="Low complexity" evidence="2">
    <location>
        <begin position="23"/>
        <end position="65"/>
    </location>
</feature>
<dbReference type="RefSeq" id="WP_376720161.1">
    <property type="nucleotide sequence ID" value="NZ_JAYMRR010000031.1"/>
</dbReference>
<dbReference type="NCBIfam" id="TIGR01643">
    <property type="entry name" value="YD_repeat_2x"/>
    <property type="match status" value="2"/>
</dbReference>
<keyword evidence="1" id="KW-0677">Repeat</keyword>
<comment type="caution">
    <text evidence="5">The sequence shown here is derived from an EMBL/GenBank/DDBJ whole genome shotgun (WGS) entry which is preliminary data.</text>
</comment>
<dbReference type="Gene3D" id="2.180.10.10">
    <property type="entry name" value="RHS repeat-associated core"/>
    <property type="match status" value="2"/>
</dbReference>
<evidence type="ECO:0000313" key="6">
    <source>
        <dbReference type="Proteomes" id="UP001585018"/>
    </source>
</evidence>
<evidence type="ECO:0000256" key="1">
    <source>
        <dbReference type="ARBA" id="ARBA00022737"/>
    </source>
</evidence>
<dbReference type="Pfam" id="PF05593">
    <property type="entry name" value="RHS_repeat"/>
    <property type="match status" value="1"/>
</dbReference>
<evidence type="ECO:0000313" key="5">
    <source>
        <dbReference type="EMBL" id="MFB8753822.1"/>
    </source>
</evidence>
<evidence type="ECO:0000259" key="4">
    <source>
        <dbReference type="Pfam" id="PF25023"/>
    </source>
</evidence>
<dbReference type="PANTHER" id="PTHR32305">
    <property type="match status" value="1"/>
</dbReference>
<name>A0ABV5DMT4_9ACTN</name>
<organism evidence="5 6">
    <name type="scientific">Streptomyces parvulus</name>
    <dbReference type="NCBI Taxonomy" id="146923"/>
    <lineage>
        <taxon>Bacteria</taxon>
        <taxon>Bacillati</taxon>
        <taxon>Actinomycetota</taxon>
        <taxon>Actinomycetes</taxon>
        <taxon>Kitasatosporales</taxon>
        <taxon>Streptomycetaceae</taxon>
        <taxon>Streptomyces</taxon>
    </lineage>
</organism>
<gene>
    <name evidence="5" type="ORF">VSS30_33930</name>
</gene>
<evidence type="ECO:0000259" key="3">
    <source>
        <dbReference type="Pfam" id="PF20148"/>
    </source>
</evidence>
<reference evidence="5 6" key="1">
    <citation type="submission" date="2024-01" db="EMBL/GenBank/DDBJ databases">
        <title>Genome mining of biosynthetic gene clusters to explore secondary metabolites of Streptomyces sp.</title>
        <authorList>
            <person name="Baig A."/>
            <person name="Ajitkumar Shintre N."/>
            <person name="Kumar H."/>
            <person name="Anbarasu A."/>
            <person name="Ramaiah S."/>
        </authorList>
    </citation>
    <scope>NUCLEOTIDE SEQUENCE [LARGE SCALE GENOMIC DNA]</scope>
    <source>
        <strain evidence="5 6">A03</strain>
    </source>
</reference>
<sequence length="1097" mass="117192">MVIAAAPGLAATPKPQLPDPESPWTKPTKAAAPATPAGTTKAPASQAEAEPSPEVAAWRAAQRARATGEQPAKASTARSAAAAASDYLPEGQGEVPWHQILDTRLNDALVARVNLSNGNLMLAATDFDIAGVGQKLQLARTYNSLEAPWGKVSQRWWQAYERYLQVSDGEVDVFDATGNLLRFTAKADGTYTTPTGYSKDLKKNADGTYTLTDRKSGSKDTYNDHGTLLKVTDKNKGTITVDQHDEGSEHKGFKLTETRSGRWIDLVKTYPNQWQAKDHTGRTAVLDLDGAGNLAKVTDTNGKATTYEYDGSRRVTKVTTPEGTVTLFTYDGHNRVRSMQRATESTSGGHTGPTWRYDYTAATPSDAGTTTVTDPDGDATKYVHTADGEVTKVTDPLGHARHSTYKNHLTQTAIDAMGTGADGTGGNTTTYGWDGRNNATSAKLPMGATASVSAYQTVAGTDLPNDFTSADGRKDSFKYDTNGNTMSVTTSGTAGGTREYTYNKATPECGGFEGQRCSAKDAGGKVTSFTYDDEGNLWKVKPPAPLGEMTYTYDALGRVETVKDGRNVTTVYAYDNRDRVREVSSTNSTVIYTYDGDGNVKTRTDASGTTTWEYDKLNREKRRTLQNGAQTVLAYTPGGDVDYYTDPTGTTDYTWDTAGRLDYLTAPDGKKTDFDYNNNDKRTKTVYPGGTTQSVTIDKNGRPENIKTTSGTQTFIDLTYSYKSTAGKDTTKIRTRTDNTTKYTTTYTYDSQDRFTYALEADGSGTRKASWLYCFDKAGNLTSRDGSKTTCPGGTTYTYNDASQLTAKNGTATGWSYDKLGNETAAADNTPRTGESWTDYSQLAGITAGGKTYDLVHAGTSNAERTKLGSTWFHHTALGLASTTTNGVDTGFIREPAGTLNSMTTGGKSYYYLTDATGNVLGLADNTGKRTHTYAYGPTGLPRTTPTDSVPQPYRYAGAYADPTGLYKMGHRYYDPTLGRFTQPDPSGQEKNPYLYANGDPINNTDPNGLLSLGGIFDAAGWAGMVGAALTGDTGEVRAQAAGLITSAGVFGLCEGGAALISAPAGGSLAVPALPFCGAIASAAGAGVTYSYQQNDL</sequence>
<feature type="region of interest" description="Disordered" evidence="2">
    <location>
        <begin position="1"/>
        <end position="78"/>
    </location>
</feature>
<dbReference type="InterPro" id="IPR031325">
    <property type="entry name" value="RHS_repeat"/>
</dbReference>
<feature type="domain" description="Teneurin-like YD-shell" evidence="4">
    <location>
        <begin position="892"/>
        <end position="988"/>
    </location>
</feature>
<dbReference type="PANTHER" id="PTHR32305:SF15">
    <property type="entry name" value="PROTEIN RHSA-RELATED"/>
    <property type="match status" value="1"/>
</dbReference>
<proteinExistence type="predicted"/>
<accession>A0ABV5DMT4</accession>
<dbReference type="Pfam" id="PF20148">
    <property type="entry name" value="DUF6531"/>
    <property type="match status" value="1"/>
</dbReference>
<dbReference type="InterPro" id="IPR045351">
    <property type="entry name" value="DUF6531"/>
</dbReference>
<dbReference type="Proteomes" id="UP001585018">
    <property type="component" value="Unassembled WGS sequence"/>
</dbReference>
<dbReference type="InterPro" id="IPR050708">
    <property type="entry name" value="T6SS_VgrG/RHS"/>
</dbReference>
<dbReference type="NCBIfam" id="TIGR03696">
    <property type="entry name" value="Rhs_assc_core"/>
    <property type="match status" value="1"/>
</dbReference>
<feature type="domain" description="Teneurin-like YD-shell" evidence="4">
    <location>
        <begin position="548"/>
        <end position="619"/>
    </location>
</feature>
<dbReference type="EMBL" id="JAYMRR010000031">
    <property type="protein sequence ID" value="MFB8753822.1"/>
    <property type="molecule type" value="Genomic_DNA"/>
</dbReference>
<dbReference type="InterPro" id="IPR006530">
    <property type="entry name" value="YD"/>
</dbReference>
<dbReference type="InterPro" id="IPR022385">
    <property type="entry name" value="Rhs_assc_core"/>
</dbReference>
<evidence type="ECO:0000256" key="2">
    <source>
        <dbReference type="SAM" id="MobiDB-lite"/>
    </source>
</evidence>
<dbReference type="Pfam" id="PF25023">
    <property type="entry name" value="TEN_YD-shell"/>
    <property type="match status" value="2"/>
</dbReference>
<dbReference type="InterPro" id="IPR056823">
    <property type="entry name" value="TEN-like_YD-shell"/>
</dbReference>
<keyword evidence="6" id="KW-1185">Reference proteome</keyword>
<feature type="domain" description="DUF6531" evidence="3">
    <location>
        <begin position="113"/>
        <end position="183"/>
    </location>
</feature>
<protein>
    <submittedName>
        <fullName evidence="5">RHS repeat-associated core domain-containing protein</fullName>
    </submittedName>
</protein>